<keyword evidence="1" id="KW-0472">Membrane</keyword>
<accession>A0ABU9VZW7</accession>
<evidence type="ECO:0000313" key="3">
    <source>
        <dbReference type="Proteomes" id="UP001407405"/>
    </source>
</evidence>
<comment type="caution">
    <text evidence="2">The sequence shown here is derived from an EMBL/GenBank/DDBJ whole genome shotgun (WGS) entry which is preliminary data.</text>
</comment>
<keyword evidence="3" id="KW-1185">Reference proteome</keyword>
<evidence type="ECO:0000256" key="1">
    <source>
        <dbReference type="SAM" id="Phobius"/>
    </source>
</evidence>
<protein>
    <submittedName>
        <fullName evidence="2">Uncharacterized protein</fullName>
    </submittedName>
</protein>
<sequence>MADKSPKLYESRWVSAFLMTALSVAVLVGIHTLTTDSGPKEPTSPVSIAPTDSSSCIACHTDAAVIEAMAVMAEDGGHGGEGG</sequence>
<reference evidence="2 3" key="1">
    <citation type="submission" date="2024-04" db="EMBL/GenBank/DDBJ databases">
        <title>Genome sequencing and metabolic network reconstruction of aminoacids and betaine degradation by Anoxynatronum sibiricum.</title>
        <authorList>
            <person name="Detkova E.N."/>
            <person name="Boltjanskaja Y.V."/>
            <person name="Mardanov A.V."/>
            <person name="Kevbrin V."/>
        </authorList>
    </citation>
    <scope>NUCLEOTIDE SEQUENCE [LARGE SCALE GENOMIC DNA]</scope>
    <source>
        <strain evidence="2 3">Z-7981</strain>
    </source>
</reference>
<keyword evidence="1" id="KW-0812">Transmembrane</keyword>
<evidence type="ECO:0000313" key="2">
    <source>
        <dbReference type="EMBL" id="MEN1761906.1"/>
    </source>
</evidence>
<keyword evidence="1" id="KW-1133">Transmembrane helix</keyword>
<dbReference type="EMBL" id="JBCITM010000023">
    <property type="protein sequence ID" value="MEN1761906.1"/>
    <property type="molecule type" value="Genomic_DNA"/>
</dbReference>
<organism evidence="2 3">
    <name type="scientific">Anoxynatronum sibiricum</name>
    <dbReference type="NCBI Taxonomy" id="210623"/>
    <lineage>
        <taxon>Bacteria</taxon>
        <taxon>Bacillati</taxon>
        <taxon>Bacillota</taxon>
        <taxon>Clostridia</taxon>
        <taxon>Eubacteriales</taxon>
        <taxon>Clostridiaceae</taxon>
        <taxon>Anoxynatronum</taxon>
    </lineage>
</organism>
<dbReference type="Proteomes" id="UP001407405">
    <property type="component" value="Unassembled WGS sequence"/>
</dbReference>
<name>A0ABU9VZW7_9CLOT</name>
<feature type="transmembrane region" description="Helical" evidence="1">
    <location>
        <begin position="12"/>
        <end position="33"/>
    </location>
</feature>
<proteinExistence type="predicted"/>
<gene>
    <name evidence="2" type="ORF">AAIG11_15570</name>
</gene>
<dbReference type="RefSeq" id="WP_343187191.1">
    <property type="nucleotide sequence ID" value="NZ_JBCITM010000023.1"/>
</dbReference>